<comment type="caution">
    <text evidence="3">The sequence shown here is derived from an EMBL/GenBank/DDBJ whole genome shotgun (WGS) entry which is preliminary data.</text>
</comment>
<feature type="region of interest" description="Disordered" evidence="2">
    <location>
        <begin position="259"/>
        <end position="278"/>
    </location>
</feature>
<feature type="compositionally biased region" description="Low complexity" evidence="2">
    <location>
        <begin position="114"/>
        <end position="134"/>
    </location>
</feature>
<feature type="region of interest" description="Disordered" evidence="2">
    <location>
        <begin position="200"/>
        <end position="254"/>
    </location>
</feature>
<sequence>MPNSRPTMANNTSHHEDPDITDDRPLAVRRKRRISTGLADPVNTSGVQQTEGPRQAPKTPTKPKKRVRFSDPGPETSTASSSTGLTPYLSRASFEPRARETSPSRPSPPRPRPLAKTPKRLSLPTQLSISLPSPSLSPPPVPISGEVQFAPLHQILDPRLKRRLRRNHLSEEINDIDAKKRSEAQLRQEIKNLREQLALAKESAKEHSDGMEGNAPSSERIQQLEQELDELKRERSTTAEPRSSGPETQESLRPDIEVFVDDGSGAPASSGAGTQEPLTPEIEIYVDDDSDGVLIAPDSDSDGILQDVELVQASASVNEAATQASLPSPHAETLRAARLSLEYLFPGEIALGLIPEDPKRLFDVILERMQTLKAQTFIAEDALSRTQTQESNLRNQFNAVLEQLDRARKYAEGISTRTSNDRARADSSQARVVMLETSVEAATMKVNELEKDAGEKDRSIQKLQDALDTYRVEVGKLELLIARMEGDHNTAISNLRAEMDEAVADLECHVAAETTGRREAEQEVDEKNERIKQLKVQEQELKNALNEKQQIIRETEKIFEEERVGREREVGGLNVRIGQLSSDLSESNTKVANAEQKQQILMRKLQEEREAGLRSVKAVQAELASAVNKSEDIKTAHVSDVQRRGAEVTQHQGLLTPVSACRFKDVEGYVEVRRGKGQGRNRDSGVVIREEDEDEDMVMADDM</sequence>
<gene>
    <name evidence="3" type="ORF">OEA41_000267</name>
</gene>
<dbReference type="EMBL" id="JASNWA010000003">
    <property type="protein sequence ID" value="KAK3178134.1"/>
    <property type="molecule type" value="Genomic_DNA"/>
</dbReference>
<feature type="compositionally biased region" description="Low complexity" evidence="2">
    <location>
        <begin position="263"/>
        <end position="273"/>
    </location>
</feature>
<evidence type="ECO:0000313" key="3">
    <source>
        <dbReference type="EMBL" id="KAK3178134.1"/>
    </source>
</evidence>
<feature type="compositionally biased region" description="Polar residues" evidence="2">
    <location>
        <begin position="42"/>
        <end position="52"/>
    </location>
</feature>
<evidence type="ECO:0000256" key="2">
    <source>
        <dbReference type="SAM" id="MobiDB-lite"/>
    </source>
</evidence>
<feature type="region of interest" description="Disordered" evidence="2">
    <location>
        <begin position="1"/>
        <end position="140"/>
    </location>
</feature>
<accession>A0AAE0DPA7</accession>
<dbReference type="Proteomes" id="UP001276659">
    <property type="component" value="Unassembled WGS sequence"/>
</dbReference>
<feature type="compositionally biased region" description="Acidic residues" evidence="2">
    <location>
        <begin position="690"/>
        <end position="703"/>
    </location>
</feature>
<feature type="region of interest" description="Disordered" evidence="2">
    <location>
        <begin position="674"/>
        <end position="703"/>
    </location>
</feature>
<feature type="coiled-coil region" evidence="1">
    <location>
        <begin position="432"/>
        <end position="480"/>
    </location>
</feature>
<organism evidence="3 4">
    <name type="scientific">Lepraria neglecta</name>
    <dbReference type="NCBI Taxonomy" id="209136"/>
    <lineage>
        <taxon>Eukaryota</taxon>
        <taxon>Fungi</taxon>
        <taxon>Dikarya</taxon>
        <taxon>Ascomycota</taxon>
        <taxon>Pezizomycotina</taxon>
        <taxon>Lecanoromycetes</taxon>
        <taxon>OSLEUM clade</taxon>
        <taxon>Lecanoromycetidae</taxon>
        <taxon>Lecanorales</taxon>
        <taxon>Lecanorineae</taxon>
        <taxon>Stereocaulaceae</taxon>
        <taxon>Lepraria</taxon>
    </lineage>
</organism>
<evidence type="ECO:0000256" key="1">
    <source>
        <dbReference type="SAM" id="Coils"/>
    </source>
</evidence>
<keyword evidence="1" id="KW-0175">Coiled coil</keyword>
<reference evidence="3" key="1">
    <citation type="submission" date="2022-11" db="EMBL/GenBank/DDBJ databases">
        <title>Chromosomal genome sequence assembly and mating type (MAT) locus characterization of the leprose asexual lichenized fungus Lepraria neglecta (Nyl.) Erichsen.</title>
        <authorList>
            <person name="Allen J.L."/>
            <person name="Pfeffer B."/>
        </authorList>
    </citation>
    <scope>NUCLEOTIDE SEQUENCE</scope>
    <source>
        <strain evidence="3">Allen 5258</strain>
    </source>
</reference>
<keyword evidence="4" id="KW-1185">Reference proteome</keyword>
<feature type="coiled-coil region" evidence="1">
    <location>
        <begin position="517"/>
        <end position="622"/>
    </location>
</feature>
<feature type="compositionally biased region" description="Polar residues" evidence="2">
    <location>
        <begin position="1"/>
        <end position="12"/>
    </location>
</feature>
<dbReference type="SUPFAM" id="SSF161270">
    <property type="entry name" value="PspA lactotransferrin-binding region"/>
    <property type="match status" value="1"/>
</dbReference>
<feature type="compositionally biased region" description="Polar residues" evidence="2">
    <location>
        <begin position="238"/>
        <end position="249"/>
    </location>
</feature>
<protein>
    <submittedName>
        <fullName evidence="3">Uncharacterized protein</fullName>
    </submittedName>
</protein>
<proteinExistence type="predicted"/>
<feature type="compositionally biased region" description="Polar residues" evidence="2">
    <location>
        <begin position="215"/>
        <end position="225"/>
    </location>
</feature>
<feature type="compositionally biased region" description="Polar residues" evidence="2">
    <location>
        <begin position="75"/>
        <end position="85"/>
    </location>
</feature>
<dbReference type="AlphaFoldDB" id="A0AAE0DPA7"/>
<name>A0AAE0DPA7_9LECA</name>
<evidence type="ECO:0000313" key="4">
    <source>
        <dbReference type="Proteomes" id="UP001276659"/>
    </source>
</evidence>
<feature type="compositionally biased region" description="Basic and acidic residues" evidence="2">
    <location>
        <begin position="13"/>
        <end position="26"/>
    </location>
</feature>